<dbReference type="InterPro" id="IPR036388">
    <property type="entry name" value="WH-like_DNA-bd_sf"/>
</dbReference>
<evidence type="ECO:0000256" key="1">
    <source>
        <dbReference type="ARBA" id="ARBA00009437"/>
    </source>
</evidence>
<dbReference type="EMBL" id="BAAAKK010000004">
    <property type="protein sequence ID" value="GAA1422737.1"/>
    <property type="molecule type" value="Genomic_DNA"/>
</dbReference>
<organism evidence="6 7">
    <name type="scientific">Agrococcus citreus</name>
    <dbReference type="NCBI Taxonomy" id="84643"/>
    <lineage>
        <taxon>Bacteria</taxon>
        <taxon>Bacillati</taxon>
        <taxon>Actinomycetota</taxon>
        <taxon>Actinomycetes</taxon>
        <taxon>Micrococcales</taxon>
        <taxon>Microbacteriaceae</taxon>
        <taxon>Agrococcus</taxon>
    </lineage>
</organism>
<evidence type="ECO:0000256" key="2">
    <source>
        <dbReference type="ARBA" id="ARBA00023015"/>
    </source>
</evidence>
<keyword evidence="3" id="KW-0238">DNA-binding</keyword>
<dbReference type="InterPro" id="IPR000847">
    <property type="entry name" value="LysR_HTH_N"/>
</dbReference>
<sequence length="90" mass="10056">MNLWRLECFVALAEELHFGRTATRLFITQPALSLQIKQLELSLGYELVCRARQVTLTEAGRRLLPYARHVLAAAESFSTAAAVRGRLQAA</sequence>
<keyword evidence="4" id="KW-0804">Transcription</keyword>
<name>A0ABN1YVR8_9MICO</name>
<dbReference type="PANTHER" id="PTHR30346:SF0">
    <property type="entry name" value="HCA OPERON TRANSCRIPTIONAL ACTIVATOR HCAR"/>
    <property type="match status" value="1"/>
</dbReference>
<reference evidence="6 7" key="1">
    <citation type="journal article" date="2019" name="Int. J. Syst. Evol. Microbiol.">
        <title>The Global Catalogue of Microorganisms (GCM) 10K type strain sequencing project: providing services to taxonomists for standard genome sequencing and annotation.</title>
        <authorList>
            <consortium name="The Broad Institute Genomics Platform"/>
            <consortium name="The Broad Institute Genome Sequencing Center for Infectious Disease"/>
            <person name="Wu L."/>
            <person name="Ma J."/>
        </authorList>
    </citation>
    <scope>NUCLEOTIDE SEQUENCE [LARGE SCALE GENOMIC DNA]</scope>
    <source>
        <strain evidence="6 7">JCM 12398</strain>
    </source>
</reference>
<proteinExistence type="inferred from homology"/>
<dbReference type="SUPFAM" id="SSF46785">
    <property type="entry name" value="Winged helix' DNA-binding domain"/>
    <property type="match status" value="1"/>
</dbReference>
<dbReference type="InterPro" id="IPR036390">
    <property type="entry name" value="WH_DNA-bd_sf"/>
</dbReference>
<dbReference type="Pfam" id="PF00126">
    <property type="entry name" value="HTH_1"/>
    <property type="match status" value="1"/>
</dbReference>
<dbReference type="PRINTS" id="PR00039">
    <property type="entry name" value="HTHLYSR"/>
</dbReference>
<comment type="similarity">
    <text evidence="1">Belongs to the LysR transcriptional regulatory family.</text>
</comment>
<evidence type="ECO:0000313" key="6">
    <source>
        <dbReference type="EMBL" id="GAA1422737.1"/>
    </source>
</evidence>
<keyword evidence="2" id="KW-0805">Transcription regulation</keyword>
<comment type="caution">
    <text evidence="6">The sequence shown here is derived from an EMBL/GenBank/DDBJ whole genome shotgun (WGS) entry which is preliminary data.</text>
</comment>
<feature type="domain" description="HTH lysR-type" evidence="5">
    <location>
        <begin position="1"/>
        <end position="57"/>
    </location>
</feature>
<accession>A0ABN1YVR8</accession>
<dbReference type="PANTHER" id="PTHR30346">
    <property type="entry name" value="TRANSCRIPTIONAL DUAL REGULATOR HCAR-RELATED"/>
    <property type="match status" value="1"/>
</dbReference>
<dbReference type="Gene3D" id="1.10.10.10">
    <property type="entry name" value="Winged helix-like DNA-binding domain superfamily/Winged helix DNA-binding domain"/>
    <property type="match status" value="1"/>
</dbReference>
<evidence type="ECO:0000313" key="7">
    <source>
        <dbReference type="Proteomes" id="UP001501266"/>
    </source>
</evidence>
<keyword evidence="7" id="KW-1185">Reference proteome</keyword>
<protein>
    <recommendedName>
        <fullName evidence="5">HTH lysR-type domain-containing protein</fullName>
    </recommendedName>
</protein>
<evidence type="ECO:0000256" key="3">
    <source>
        <dbReference type="ARBA" id="ARBA00023125"/>
    </source>
</evidence>
<dbReference type="Proteomes" id="UP001501266">
    <property type="component" value="Unassembled WGS sequence"/>
</dbReference>
<dbReference type="PROSITE" id="PS50931">
    <property type="entry name" value="HTH_LYSR"/>
    <property type="match status" value="1"/>
</dbReference>
<evidence type="ECO:0000259" key="5">
    <source>
        <dbReference type="PROSITE" id="PS50931"/>
    </source>
</evidence>
<evidence type="ECO:0000256" key="4">
    <source>
        <dbReference type="ARBA" id="ARBA00023163"/>
    </source>
</evidence>
<gene>
    <name evidence="6" type="ORF">GCM10009640_15970</name>
</gene>